<evidence type="ECO:0000256" key="2">
    <source>
        <dbReference type="ARBA" id="ARBA00007171"/>
    </source>
</evidence>
<dbReference type="GO" id="GO:0005886">
    <property type="term" value="C:plasma membrane"/>
    <property type="evidence" value="ECO:0007669"/>
    <property type="project" value="UniProtKB-SubCell"/>
</dbReference>
<dbReference type="Gene3D" id="3.40.710.10">
    <property type="entry name" value="DD-peptidase/beta-lactamase superfamily"/>
    <property type="match status" value="1"/>
</dbReference>
<name>A0A073JQX5_LIMRT</name>
<sequence length="719" mass="79197">MNKKPQRTKNRGHRENRGTFGKWLFLITVGLFTLFIVRFAYIAINKDVQHVNLRSQAEQIYTQQRIIQARRGDIYDSEGNPLATDTSRYTLYAVLDRTQKSSDGKPLYVKNRQKTAKILSQYIDLTPKQIEKILKPKGQAYQVEFGSAGSNLSVSTMQKIKNRHLPGINFIATPARQYPEGEFASQIIGMATPKIKNDNGTEETNLVGQLGLEGYFNKQLTGTNGLRKDKQDVYGYQIANSKQVTKKAINGDNIYTTLDSQTQHFLENKVNKVYKSSNANAMTAVVMEAKTGKIIAATQRPTLHAENNPVWRNMLVQDAYEPGSVMKILALAAAIDTGHFNPNATFNSGTWAMGGGKITDWSSSGWGTISYKDAFDMSSNVGFAHVEQDMGADTWMKYIKRFGLLKKVNVIGMGNEVNGYTSFKGILAQANTAFGQGITVNVMQMMQAFSAIGNNGKMMKPYIVSKVVDGNSGKTIQKIKPKVVGHPIKASTAKKVLGYMQGVVYDQKGLGHDYQIKGYRIAGKTATAQIGGAHGYSTGDTNYLYSFAGMAPAKNPKYIMYVTLRQPQNLKKPATKQIASVFNPTMKMLLSQQKVAEKAKKKVITMPNVVGQSSDDANKKLSGKGMQVIVVGSGKKVKQQSAAPDEQVLTDQHVILDTGGEYKMPDISGWSSADVQQLAKILKLKIKENGNGYVTQQSISPDTTIKRGTTLIVQYEAKN</sequence>
<dbReference type="EMBL" id="JOSX01000007">
    <property type="protein sequence ID" value="KEK16362.1"/>
    <property type="molecule type" value="Genomic_DNA"/>
</dbReference>
<evidence type="ECO:0000256" key="3">
    <source>
        <dbReference type="ARBA" id="ARBA00023136"/>
    </source>
</evidence>
<comment type="similarity">
    <text evidence="2">Belongs to the transpeptidase family.</text>
</comment>
<dbReference type="PANTHER" id="PTHR30627:SF26">
    <property type="entry name" value="PENICILLIN-BINDING PROTEIN 2B"/>
    <property type="match status" value="1"/>
</dbReference>
<dbReference type="InterPro" id="IPR050515">
    <property type="entry name" value="Beta-lactam/transpept"/>
</dbReference>
<keyword evidence="3 4" id="KW-0472">Membrane</keyword>
<organism evidence="6 7">
    <name type="scientific">Limosilactobacillus reuteri</name>
    <name type="common">Lactobacillus reuteri</name>
    <dbReference type="NCBI Taxonomy" id="1598"/>
    <lineage>
        <taxon>Bacteria</taxon>
        <taxon>Bacillati</taxon>
        <taxon>Bacillota</taxon>
        <taxon>Bacilli</taxon>
        <taxon>Lactobacillales</taxon>
        <taxon>Lactobacillaceae</taxon>
        <taxon>Limosilactobacillus</taxon>
    </lineage>
</organism>
<dbReference type="InterPro" id="IPR036138">
    <property type="entry name" value="PBP_dimer_sf"/>
</dbReference>
<reference evidence="6 7" key="1">
    <citation type="submission" date="2014-06" db="EMBL/GenBank/DDBJ databases">
        <title>Genetic determinant of reutericyclin biosynthesis of Lactobacillus reuteri.</title>
        <authorList>
            <person name="Lin X."/>
            <person name="Duar R."/>
            <person name="Walter J."/>
            <person name="Gaenzle M."/>
        </authorList>
    </citation>
    <scope>NUCLEOTIDE SEQUENCE [LARGE SCALE GENOMIC DNA]</scope>
    <source>
        <strain evidence="6 7">LTH2584</strain>
    </source>
</reference>
<gene>
    <name evidence="6" type="ORF">LR3_05525</name>
</gene>
<dbReference type="Gene3D" id="3.30.70.2110">
    <property type="match status" value="1"/>
</dbReference>
<dbReference type="InterPro" id="IPR001460">
    <property type="entry name" value="PCN-bd_Tpept"/>
</dbReference>
<evidence type="ECO:0000313" key="6">
    <source>
        <dbReference type="EMBL" id="KEK16362.1"/>
    </source>
</evidence>
<feature type="domain" description="PASTA" evidence="5">
    <location>
        <begin position="661"/>
        <end position="717"/>
    </location>
</feature>
<dbReference type="GO" id="GO:0008658">
    <property type="term" value="F:penicillin binding"/>
    <property type="evidence" value="ECO:0007669"/>
    <property type="project" value="InterPro"/>
</dbReference>
<dbReference type="GO" id="GO:0071555">
    <property type="term" value="P:cell wall organization"/>
    <property type="evidence" value="ECO:0007669"/>
    <property type="project" value="TreeGrafter"/>
</dbReference>
<comment type="caution">
    <text evidence="6">The sequence shown here is derived from an EMBL/GenBank/DDBJ whole genome shotgun (WGS) entry which is preliminary data.</text>
</comment>
<accession>A0A073JQX5</accession>
<dbReference type="AlphaFoldDB" id="A0A073JQX5"/>
<dbReference type="Gene3D" id="3.90.1310.10">
    <property type="entry name" value="Penicillin-binding protein 2a (Domain 2)"/>
    <property type="match status" value="1"/>
</dbReference>
<dbReference type="Pfam" id="PF00905">
    <property type="entry name" value="Transpeptidase"/>
    <property type="match status" value="1"/>
</dbReference>
<proteinExistence type="inferred from homology"/>
<evidence type="ECO:0000256" key="4">
    <source>
        <dbReference type="SAM" id="Phobius"/>
    </source>
</evidence>
<dbReference type="Gene3D" id="2.20.70.70">
    <property type="match status" value="1"/>
</dbReference>
<evidence type="ECO:0000259" key="5">
    <source>
        <dbReference type="PROSITE" id="PS51178"/>
    </source>
</evidence>
<dbReference type="Pfam" id="PF03717">
    <property type="entry name" value="PBP_dimer"/>
    <property type="match status" value="1"/>
</dbReference>
<protein>
    <submittedName>
        <fullName evidence="6">Penicillin-binding protein</fullName>
    </submittedName>
</protein>
<feature type="transmembrane region" description="Helical" evidence="4">
    <location>
        <begin position="20"/>
        <end position="44"/>
    </location>
</feature>
<evidence type="ECO:0000313" key="7">
    <source>
        <dbReference type="Proteomes" id="UP000027731"/>
    </source>
</evidence>
<dbReference type="Pfam" id="PF03793">
    <property type="entry name" value="PASTA"/>
    <property type="match status" value="2"/>
</dbReference>
<dbReference type="SUPFAM" id="SSF56601">
    <property type="entry name" value="beta-lactamase/transpeptidase-like"/>
    <property type="match status" value="1"/>
</dbReference>
<dbReference type="SMART" id="SM00740">
    <property type="entry name" value="PASTA"/>
    <property type="match status" value="2"/>
</dbReference>
<evidence type="ECO:0000256" key="1">
    <source>
        <dbReference type="ARBA" id="ARBA00004162"/>
    </source>
</evidence>
<dbReference type="InterPro" id="IPR005543">
    <property type="entry name" value="PASTA_dom"/>
</dbReference>
<dbReference type="Proteomes" id="UP000027731">
    <property type="component" value="Unassembled WGS sequence"/>
</dbReference>
<dbReference type="PANTHER" id="PTHR30627">
    <property type="entry name" value="PEPTIDOGLYCAN D,D-TRANSPEPTIDASE"/>
    <property type="match status" value="1"/>
</dbReference>
<dbReference type="SUPFAM" id="SSF56519">
    <property type="entry name" value="Penicillin binding protein dimerisation domain"/>
    <property type="match status" value="1"/>
</dbReference>
<dbReference type="CDD" id="cd06575">
    <property type="entry name" value="PASTA_Pbp2x-like_2"/>
    <property type="match status" value="1"/>
</dbReference>
<dbReference type="CDD" id="cd06576">
    <property type="entry name" value="PASTA_Pbp2x-like_1"/>
    <property type="match status" value="1"/>
</dbReference>
<keyword evidence="4" id="KW-0812">Transmembrane</keyword>
<comment type="subcellular location">
    <subcellularLocation>
        <location evidence="1">Cell membrane</location>
        <topology evidence="1">Single-pass membrane protein</topology>
    </subcellularLocation>
</comment>
<keyword evidence="4" id="KW-1133">Transmembrane helix</keyword>
<dbReference type="InterPro" id="IPR012338">
    <property type="entry name" value="Beta-lactam/transpept-like"/>
</dbReference>
<feature type="domain" description="PASTA" evidence="5">
    <location>
        <begin position="600"/>
        <end position="660"/>
    </location>
</feature>
<dbReference type="PROSITE" id="PS51178">
    <property type="entry name" value="PASTA"/>
    <property type="match status" value="2"/>
</dbReference>
<dbReference type="SUPFAM" id="SSF54184">
    <property type="entry name" value="Penicillin-binding protein 2x (pbp-2x), c-terminal domain"/>
    <property type="match status" value="2"/>
</dbReference>
<dbReference type="PATRIC" id="fig|1598.90.peg.202"/>
<dbReference type="InterPro" id="IPR005311">
    <property type="entry name" value="PBP_dimer"/>
</dbReference>